<accession>F0UD38</accession>
<organism evidence="2">
    <name type="scientific">Ajellomyces capsulatus (strain H88)</name>
    <name type="common">Darling's disease fungus</name>
    <name type="synonym">Histoplasma capsulatum</name>
    <dbReference type="NCBI Taxonomy" id="544711"/>
    <lineage>
        <taxon>Eukaryota</taxon>
        <taxon>Fungi</taxon>
        <taxon>Dikarya</taxon>
        <taxon>Ascomycota</taxon>
        <taxon>Pezizomycotina</taxon>
        <taxon>Eurotiomycetes</taxon>
        <taxon>Eurotiomycetidae</taxon>
        <taxon>Onygenales</taxon>
        <taxon>Ajellomycetaceae</taxon>
        <taxon>Histoplasma</taxon>
    </lineage>
</organism>
<evidence type="ECO:0000313" key="2">
    <source>
        <dbReference type="Proteomes" id="UP000008142"/>
    </source>
</evidence>
<reference evidence="2" key="1">
    <citation type="submission" date="2008-07" db="EMBL/GenBank/DDBJ databases">
        <title>Annotation of Ajellomyces capsulatus strain H88.</title>
        <authorList>
            <person name="Champion M."/>
            <person name="Cuomo C."/>
            <person name="Ma L.-J."/>
            <person name="Henn M.R."/>
            <person name="Sil A."/>
            <person name="Goldman B."/>
            <person name="Young S.K."/>
            <person name="Kodira C.D."/>
            <person name="Zeng Q."/>
            <person name="Koehrsen M."/>
            <person name="Alvarado L."/>
            <person name="Berlin A."/>
            <person name="Borenstein D."/>
            <person name="Chen Z."/>
            <person name="Engels R."/>
            <person name="Freedman E."/>
            <person name="Gellesch M."/>
            <person name="Goldberg J."/>
            <person name="Griggs A."/>
            <person name="Gujja S."/>
            <person name="Heiman D."/>
            <person name="Hepburn T."/>
            <person name="Howarth C."/>
            <person name="Jen D."/>
            <person name="Larson L."/>
            <person name="Lewis B."/>
            <person name="Mehta T."/>
            <person name="Park D."/>
            <person name="Pearson M."/>
            <person name="Roberts A."/>
            <person name="Saif S."/>
            <person name="Shea T."/>
            <person name="Shenoy N."/>
            <person name="Sisk P."/>
            <person name="Stolte C."/>
            <person name="Sykes S."/>
            <person name="Walk T."/>
            <person name="White J."/>
            <person name="Yandava C."/>
            <person name="Klein B."/>
            <person name="McEwen J.G."/>
            <person name="Puccia R."/>
            <person name="Goldman G.H."/>
            <person name="Felipe M.S."/>
            <person name="Nino-Vega G."/>
            <person name="San-Blas G."/>
            <person name="Taylor J."/>
            <person name="Mendoza L."/>
            <person name="Galagan J."/>
            <person name="Nusbaum C."/>
            <person name="Birren B."/>
        </authorList>
    </citation>
    <scope>NUCLEOTIDE SEQUENCE [LARGE SCALE GENOMIC DNA]</scope>
    <source>
        <strain evidence="2">H88</strain>
    </source>
</reference>
<protein>
    <submittedName>
        <fullName evidence="1">Predicted protein</fullName>
    </submittedName>
</protein>
<dbReference type="EMBL" id="DS990637">
    <property type="protein sequence ID" value="EGC43464.1"/>
    <property type="molecule type" value="Genomic_DNA"/>
</dbReference>
<evidence type="ECO:0000313" key="1">
    <source>
        <dbReference type="EMBL" id="EGC43464.1"/>
    </source>
</evidence>
<proteinExistence type="predicted"/>
<sequence>MFIRTPLDFLCGTCEDQSTVRKLTSNLKVLNESRSTILTRLATTSSTRILFFILAFLKSERGKGGSEVVGRQQQTLEIRERSEKRFSATYSIMKRLAAPAAYQIHAHRYRYMGMAYGLALPAKADLVALVRAWNLVSASRSKEEAAWASED</sequence>
<gene>
    <name evidence="1" type="ORF">HCEG_02679</name>
</gene>
<dbReference type="HOGENOM" id="CLU_1730895_0_0_1"/>
<name>F0UD38_AJEC8</name>
<dbReference type="VEuPathDB" id="FungiDB:I7I53_10051"/>
<dbReference type="AlphaFoldDB" id="F0UD38"/>
<dbReference type="Proteomes" id="UP000008142">
    <property type="component" value="Unassembled WGS sequence"/>
</dbReference>